<evidence type="ECO:0000313" key="2">
    <source>
        <dbReference type="Proteomes" id="UP000603434"/>
    </source>
</evidence>
<reference evidence="1 2" key="1">
    <citation type="submission" date="2020-08" db="EMBL/GenBank/DDBJ databases">
        <title>Bridging the membrane lipid divide: bacteria of the FCB group superphylum have the potential to synthesize archaeal ether lipids.</title>
        <authorList>
            <person name="Villanueva L."/>
            <person name="Von Meijenfeldt F.A.B."/>
            <person name="Westbye A.B."/>
            <person name="Yadav S."/>
            <person name="Hopmans E.C."/>
            <person name="Dutilh B.E."/>
            <person name="Sinninghe Damste J.S."/>
        </authorList>
    </citation>
    <scope>NUCLEOTIDE SEQUENCE [LARGE SCALE GENOMIC DNA]</scope>
    <source>
        <strain evidence="1">NIOZ-UU30</strain>
    </source>
</reference>
<evidence type="ECO:0000313" key="1">
    <source>
        <dbReference type="EMBL" id="MBC8360363.1"/>
    </source>
</evidence>
<comment type="caution">
    <text evidence="1">The sequence shown here is derived from an EMBL/GenBank/DDBJ whole genome shotgun (WGS) entry which is preliminary data.</text>
</comment>
<dbReference type="EMBL" id="JACNJH010000085">
    <property type="protein sequence ID" value="MBC8360363.1"/>
    <property type="molecule type" value="Genomic_DNA"/>
</dbReference>
<proteinExistence type="predicted"/>
<gene>
    <name evidence="1" type="ORF">H8E23_03050</name>
</gene>
<protein>
    <submittedName>
        <fullName evidence="1">Uncharacterized protein</fullName>
    </submittedName>
</protein>
<sequence length="73" mass="7971">MVSQKLRAAIKLGDEPAYKIAHKAGLDPSTLSKLICGIVKVKDGDQRVIKVGKVLGIPPKECFREEAIDEIQN</sequence>
<organism evidence="1 2">
    <name type="scientific">Candidatus Desulfatibia profunda</name>
    <dbReference type="NCBI Taxonomy" id="2841695"/>
    <lineage>
        <taxon>Bacteria</taxon>
        <taxon>Pseudomonadati</taxon>
        <taxon>Thermodesulfobacteriota</taxon>
        <taxon>Desulfobacteria</taxon>
        <taxon>Desulfobacterales</taxon>
        <taxon>Desulfobacterales incertae sedis</taxon>
        <taxon>Candidatus Desulfatibia</taxon>
    </lineage>
</organism>
<dbReference type="AlphaFoldDB" id="A0A8J6NUY4"/>
<dbReference type="Proteomes" id="UP000603434">
    <property type="component" value="Unassembled WGS sequence"/>
</dbReference>
<name>A0A8J6NUY4_9BACT</name>
<accession>A0A8J6NUY4</accession>